<organism evidence="10 11">
    <name type="scientific">Pseudomonas parafulva</name>
    <dbReference type="NCBI Taxonomy" id="157782"/>
    <lineage>
        <taxon>Bacteria</taxon>
        <taxon>Pseudomonadati</taxon>
        <taxon>Pseudomonadota</taxon>
        <taxon>Gammaproteobacteria</taxon>
        <taxon>Pseudomonadales</taxon>
        <taxon>Pseudomonadaceae</taxon>
        <taxon>Pseudomonas</taxon>
    </lineage>
</organism>
<evidence type="ECO:0000256" key="1">
    <source>
        <dbReference type="ARBA" id="ARBA00004651"/>
    </source>
</evidence>
<feature type="transmembrane region" description="Helical" evidence="8">
    <location>
        <begin position="206"/>
        <end position="224"/>
    </location>
</feature>
<comment type="subcellular location">
    <subcellularLocation>
        <location evidence="1">Cell membrane</location>
        <topology evidence="1">Multi-pass membrane protein</topology>
    </subcellularLocation>
</comment>
<evidence type="ECO:0000256" key="6">
    <source>
        <dbReference type="ARBA" id="ARBA00022989"/>
    </source>
</evidence>
<dbReference type="RefSeq" id="WP_058637562.1">
    <property type="nucleotide sequence ID" value="NZ_CP019952.1"/>
</dbReference>
<dbReference type="Proteomes" id="UP000191010">
    <property type="component" value="Chromosome"/>
</dbReference>
<dbReference type="GO" id="GO:0033214">
    <property type="term" value="P:siderophore-iron import into cell"/>
    <property type="evidence" value="ECO:0007669"/>
    <property type="project" value="TreeGrafter"/>
</dbReference>
<dbReference type="InterPro" id="IPR000522">
    <property type="entry name" value="ABC_transptr_permease_BtuC"/>
</dbReference>
<keyword evidence="3" id="KW-0813">Transport</keyword>
<dbReference type="CDD" id="cd06550">
    <property type="entry name" value="TM_ABC_iron-siderophores_like"/>
    <property type="match status" value="1"/>
</dbReference>
<gene>
    <name evidence="9" type="ORF">B2J77_14950</name>
    <name evidence="10" type="ORF">NS96R_03755</name>
</gene>
<feature type="transmembrane region" description="Helical" evidence="8">
    <location>
        <begin position="257"/>
        <end position="279"/>
    </location>
</feature>
<evidence type="ECO:0000256" key="8">
    <source>
        <dbReference type="SAM" id="Phobius"/>
    </source>
</evidence>
<evidence type="ECO:0000256" key="5">
    <source>
        <dbReference type="ARBA" id="ARBA00022692"/>
    </source>
</evidence>
<feature type="transmembrane region" description="Helical" evidence="8">
    <location>
        <begin position="102"/>
        <end position="121"/>
    </location>
</feature>
<evidence type="ECO:0000313" key="10">
    <source>
        <dbReference type="EMBL" id="KTT19487.1"/>
    </source>
</evidence>
<feature type="transmembrane region" description="Helical" evidence="8">
    <location>
        <begin position="12"/>
        <end position="31"/>
    </location>
</feature>
<sequence>MTLARSPACYGWLTVVLVILLVASLVASLAFGPASVPLTHVIGIVAQQMGIDWGPALSKSQTHIIWLIRAPRVLLGALVGAGLALVGTALQSVTRNPLADPHLLGVSAGAALGAVLVMLYVGDFVGVLSLPLAAFVGATGSMLLVIGVARRGGRLESDRLLLAGVAVSFVLMAVVNLLLYTGDQHAAASVVFWMLGGLGAARWEVIWLPALCVLFGLCALQVMGRGLNALMSGEQTAISLGFCGRRLRLEVFICTSLLTGVLVSLSGAIGFVGLMVPHVARLLVGADNRRLMPVSALLGGVFLVWVDVAARTLIAPQDLPIGIATAALGGVFFMLLLKR</sequence>
<reference evidence="10 11" key="1">
    <citation type="journal article" date="2016" name="Front. Microbiol.">
        <title>Genomic Resource of Rice Seed Associated Bacteria.</title>
        <authorList>
            <person name="Midha S."/>
            <person name="Bansal K."/>
            <person name="Sharma S."/>
            <person name="Kumar N."/>
            <person name="Patil P.P."/>
            <person name="Chaudhry V."/>
            <person name="Patil P.B."/>
        </authorList>
    </citation>
    <scope>NUCLEOTIDE SEQUENCE [LARGE SCALE GENOMIC DNA]</scope>
    <source>
        <strain evidence="10 11">NS96</strain>
    </source>
</reference>
<reference evidence="9 12" key="2">
    <citation type="submission" date="2017-02" db="EMBL/GenBank/DDBJ databases">
        <authorList>
            <person name="Guo L."/>
        </authorList>
    </citation>
    <scope>NUCLEOTIDE SEQUENCE [LARGE SCALE GENOMIC DNA]</scope>
    <source>
        <strain evidence="9 12">PRS09-11288</strain>
    </source>
</reference>
<dbReference type="EMBL" id="CP019952">
    <property type="protein sequence ID" value="AQW69429.1"/>
    <property type="molecule type" value="Genomic_DNA"/>
</dbReference>
<evidence type="ECO:0000256" key="7">
    <source>
        <dbReference type="ARBA" id="ARBA00023136"/>
    </source>
</evidence>
<dbReference type="Gene3D" id="1.10.3470.10">
    <property type="entry name" value="ABC transporter involved in vitamin B12 uptake, BtuC"/>
    <property type="match status" value="1"/>
</dbReference>
<accession>A0AAJ0LMB4</accession>
<feature type="transmembrane region" description="Helical" evidence="8">
    <location>
        <begin position="291"/>
        <end position="313"/>
    </location>
</feature>
<protein>
    <submittedName>
        <fullName evidence="10">ABC transporter permease</fullName>
    </submittedName>
</protein>
<dbReference type="PANTHER" id="PTHR30472">
    <property type="entry name" value="FERRIC ENTEROBACTIN TRANSPORT SYSTEM PERMEASE PROTEIN"/>
    <property type="match status" value="1"/>
</dbReference>
<keyword evidence="7 8" id="KW-0472">Membrane</keyword>
<evidence type="ECO:0000256" key="3">
    <source>
        <dbReference type="ARBA" id="ARBA00022448"/>
    </source>
</evidence>
<dbReference type="Pfam" id="PF01032">
    <property type="entry name" value="FecCD"/>
    <property type="match status" value="1"/>
</dbReference>
<feature type="transmembrane region" description="Helical" evidence="8">
    <location>
        <begin position="127"/>
        <end position="148"/>
    </location>
</feature>
<dbReference type="GO" id="GO:0005886">
    <property type="term" value="C:plasma membrane"/>
    <property type="evidence" value="ECO:0007669"/>
    <property type="project" value="UniProtKB-SubCell"/>
</dbReference>
<evidence type="ECO:0000256" key="4">
    <source>
        <dbReference type="ARBA" id="ARBA00022475"/>
    </source>
</evidence>
<dbReference type="GO" id="GO:0022857">
    <property type="term" value="F:transmembrane transporter activity"/>
    <property type="evidence" value="ECO:0007669"/>
    <property type="project" value="InterPro"/>
</dbReference>
<keyword evidence="4" id="KW-1003">Cell membrane</keyword>
<feature type="transmembrane region" description="Helical" evidence="8">
    <location>
        <begin position="160"/>
        <end position="179"/>
    </location>
</feature>
<dbReference type="Proteomes" id="UP000071644">
    <property type="component" value="Unassembled WGS sequence"/>
</dbReference>
<dbReference type="InterPro" id="IPR037294">
    <property type="entry name" value="ABC_BtuC-like"/>
</dbReference>
<comment type="similarity">
    <text evidence="2">Belongs to the binding-protein-dependent transport system permease family. FecCD subfamily.</text>
</comment>
<name>A0AAJ0LMB4_9PSED</name>
<keyword evidence="5 8" id="KW-0812">Transmembrane</keyword>
<evidence type="ECO:0000313" key="12">
    <source>
        <dbReference type="Proteomes" id="UP000191010"/>
    </source>
</evidence>
<dbReference type="PANTHER" id="PTHR30472:SF67">
    <property type="entry name" value="PERMEASE OF ABC TRANSPORTER-RELATED"/>
    <property type="match status" value="1"/>
</dbReference>
<feature type="transmembrane region" description="Helical" evidence="8">
    <location>
        <begin position="319"/>
        <end position="337"/>
    </location>
</feature>
<evidence type="ECO:0000313" key="9">
    <source>
        <dbReference type="EMBL" id="AQW69429.1"/>
    </source>
</evidence>
<dbReference type="EMBL" id="LDSN01000008">
    <property type="protein sequence ID" value="KTT19487.1"/>
    <property type="molecule type" value="Genomic_DNA"/>
</dbReference>
<keyword evidence="6 8" id="KW-1133">Transmembrane helix</keyword>
<dbReference type="FunFam" id="1.10.3470.10:FF:000001">
    <property type="entry name" value="Vitamin B12 ABC transporter permease BtuC"/>
    <property type="match status" value="1"/>
</dbReference>
<proteinExistence type="inferred from homology"/>
<evidence type="ECO:0000313" key="11">
    <source>
        <dbReference type="Proteomes" id="UP000071644"/>
    </source>
</evidence>
<feature type="transmembrane region" description="Helical" evidence="8">
    <location>
        <begin position="73"/>
        <end position="90"/>
    </location>
</feature>
<evidence type="ECO:0000256" key="2">
    <source>
        <dbReference type="ARBA" id="ARBA00007935"/>
    </source>
</evidence>
<dbReference type="SUPFAM" id="SSF81345">
    <property type="entry name" value="ABC transporter involved in vitamin B12 uptake, BtuC"/>
    <property type="match status" value="1"/>
</dbReference>
<keyword evidence="12" id="KW-1185">Reference proteome</keyword>
<dbReference type="AlphaFoldDB" id="A0AAJ0LMB4"/>